<keyword evidence="5" id="KW-1185">Reference proteome</keyword>
<evidence type="ECO:0000313" key="4">
    <source>
        <dbReference type="EMBL" id="KEP28255.1"/>
    </source>
</evidence>
<name>A0A081LG79_9BACI</name>
<dbReference type="GO" id="GO:0005886">
    <property type="term" value="C:plasma membrane"/>
    <property type="evidence" value="ECO:0007669"/>
    <property type="project" value="UniProtKB-SubCell"/>
</dbReference>
<keyword evidence="3" id="KW-0812">Transmembrane</keyword>
<dbReference type="EMBL" id="JOTP01000001">
    <property type="protein sequence ID" value="KEP28255.1"/>
    <property type="molecule type" value="Genomic_DNA"/>
</dbReference>
<accession>A0A081LG79</accession>
<feature type="transmembrane region" description="Helical" evidence="3">
    <location>
        <begin position="156"/>
        <end position="178"/>
    </location>
</feature>
<keyword evidence="2 3" id="KW-0472">Membrane</keyword>
<evidence type="ECO:0000256" key="1">
    <source>
        <dbReference type="ARBA" id="ARBA00010692"/>
    </source>
</evidence>
<keyword evidence="3" id="KW-1133">Transmembrane helix</keyword>
<comment type="subcellular location">
    <subcellularLocation>
        <location evidence="2">Cell membrane</location>
        <topology evidence="2">Multi-pass membrane protein</topology>
    </subcellularLocation>
</comment>
<reference evidence="4 5" key="1">
    <citation type="submission" date="2012-09" db="EMBL/GenBank/DDBJ databases">
        <title>Genome Sequence of Bacillus sp. DW5-4.</title>
        <authorList>
            <person name="Lai Q."/>
            <person name="Liu Y."/>
            <person name="Shao Z."/>
        </authorList>
    </citation>
    <scope>NUCLEOTIDE SEQUENCE [LARGE SCALE GENOMIC DNA]</scope>
    <source>
        <strain evidence="4 5">DW5-4</strain>
    </source>
</reference>
<dbReference type="AlphaFoldDB" id="A0A081LG79"/>
<dbReference type="eggNOG" id="COG1268">
    <property type="taxonomic scope" value="Bacteria"/>
</dbReference>
<evidence type="ECO:0000256" key="3">
    <source>
        <dbReference type="SAM" id="Phobius"/>
    </source>
</evidence>
<feature type="transmembrane region" description="Helical" evidence="3">
    <location>
        <begin position="93"/>
        <end position="110"/>
    </location>
</feature>
<keyword evidence="2" id="KW-1003">Cell membrane</keyword>
<evidence type="ECO:0000313" key="5">
    <source>
        <dbReference type="Proteomes" id="UP000028091"/>
    </source>
</evidence>
<dbReference type="GO" id="GO:0015225">
    <property type="term" value="F:biotin transmembrane transporter activity"/>
    <property type="evidence" value="ECO:0007669"/>
    <property type="project" value="UniProtKB-UniRule"/>
</dbReference>
<sequence>MMQKKTRTADFVLVGMFAALMAIGANITSIVPFLQVGGIPLTMQPFFCILAGLLLGRRLGALAMIVYTLVGIAGAPVFAQFSAGFGVILGKSSGFVLSYIPAAWLAGFILEKRKHPGFGHFLLAAIAGTTVIYVIGTTYTYLALNVWLNAPISYQTTWFFMIWFMVKDYAFTILLAMLAPKIYRSVSKATSFRKQQAAS</sequence>
<dbReference type="PIRSF" id="PIRSF016661">
    <property type="entry name" value="BioY"/>
    <property type="match status" value="1"/>
</dbReference>
<feature type="transmembrane region" description="Helical" evidence="3">
    <location>
        <begin position="62"/>
        <end position="81"/>
    </location>
</feature>
<proteinExistence type="inferred from homology"/>
<keyword evidence="2" id="KW-0813">Transport</keyword>
<organism evidence="4 5">
    <name type="scientific">Bacillus zhangzhouensis</name>
    <dbReference type="NCBI Taxonomy" id="1178540"/>
    <lineage>
        <taxon>Bacteria</taxon>
        <taxon>Bacillati</taxon>
        <taxon>Bacillota</taxon>
        <taxon>Bacilli</taxon>
        <taxon>Bacillales</taxon>
        <taxon>Bacillaceae</taxon>
        <taxon>Bacillus</taxon>
    </lineage>
</organism>
<dbReference type="Gene3D" id="1.10.1760.20">
    <property type="match status" value="1"/>
</dbReference>
<feature type="transmembrane region" description="Helical" evidence="3">
    <location>
        <begin position="122"/>
        <end position="144"/>
    </location>
</feature>
<evidence type="ECO:0000256" key="2">
    <source>
        <dbReference type="PIRNR" id="PIRNR016661"/>
    </source>
</evidence>
<dbReference type="InterPro" id="IPR003784">
    <property type="entry name" value="BioY"/>
</dbReference>
<dbReference type="PANTHER" id="PTHR34295:SF1">
    <property type="entry name" value="BIOTIN TRANSPORTER BIOY"/>
    <property type="match status" value="1"/>
</dbReference>
<dbReference type="PANTHER" id="PTHR34295">
    <property type="entry name" value="BIOTIN TRANSPORTER BIOY"/>
    <property type="match status" value="1"/>
</dbReference>
<comment type="caution">
    <text evidence="4">The sequence shown here is derived from an EMBL/GenBank/DDBJ whole genome shotgun (WGS) entry which is preliminary data.</text>
</comment>
<dbReference type="Proteomes" id="UP000028091">
    <property type="component" value="Unassembled WGS sequence"/>
</dbReference>
<gene>
    <name evidence="4" type="ORF">BA70_01310</name>
</gene>
<comment type="similarity">
    <text evidence="1 2">Belongs to the BioY family.</text>
</comment>
<protein>
    <recommendedName>
        <fullName evidence="2">Biotin transporter</fullName>
    </recommendedName>
</protein>
<feature type="transmembrane region" description="Helical" evidence="3">
    <location>
        <begin position="12"/>
        <end position="31"/>
    </location>
</feature>
<dbReference type="Pfam" id="PF02632">
    <property type="entry name" value="BioY"/>
    <property type="match status" value="1"/>
</dbReference>
<feature type="transmembrane region" description="Helical" evidence="3">
    <location>
        <begin position="37"/>
        <end position="55"/>
    </location>
</feature>